<name>A0A2S4W581_9BASI</name>
<reference evidence="2 3" key="1">
    <citation type="submission" date="2017-12" db="EMBL/GenBank/DDBJ databases">
        <title>Gene loss provides genomic basis for host adaptation in cereal stripe rust fungi.</title>
        <authorList>
            <person name="Xia C."/>
        </authorList>
    </citation>
    <scope>NUCLEOTIDE SEQUENCE [LARGE SCALE GENOMIC DNA]</scope>
    <source>
        <strain evidence="2 3">93TX-2</strain>
    </source>
</reference>
<comment type="caution">
    <text evidence="2">The sequence shown here is derived from an EMBL/GenBank/DDBJ whole genome shotgun (WGS) entry which is preliminary data.</text>
</comment>
<protein>
    <recommendedName>
        <fullName evidence="4">Histidine protein methyltransferase 1</fullName>
    </recommendedName>
</protein>
<dbReference type="InterPro" id="IPR029063">
    <property type="entry name" value="SAM-dependent_MTases_sf"/>
</dbReference>
<evidence type="ECO:0008006" key="4">
    <source>
        <dbReference type="Google" id="ProtNLM"/>
    </source>
</evidence>
<evidence type="ECO:0000313" key="3">
    <source>
        <dbReference type="Proteomes" id="UP000238274"/>
    </source>
</evidence>
<gene>
    <name evidence="2" type="ORF">PSHT_06553</name>
</gene>
<sequence>MFKFDFDLDELTDECYQQEAKPCPDLNTNNTNEQGEASPCVPIPFKQLIDQLPPFITYSNLRINSKLTIYKRELYDAKYQTIVNLAGHEADEEEGNENKSEESGKGDQEEEEEENKKRETLDSLQSTSDLVPGIYEGGFKTWECSLDLANQLDPILERIKNIWSTNSSRQDPFRILEIGCGTAVPTITLCFNLFKFLFNFNQSVDCSPIGNNTLDDQQPTPILEIILQDFNSDGKFFSIPRFSSRSILKLLTFPNILLAYYRATQIVEQEKKAGRQAKDASVEESSSQDTKGCIGEEEGGAEGEEVTDEEEDLEITDELKTEFEFFLRMNRIRISFVYGPWSTFELPSSTSSDTTKTKVPRNDNNSGCQVILSSETLYSISSLPSFINVLKLSSQNYVEGDQCTILIASKSIYFGVGGGTHHFIDLVENTYNGSVKFIDLNHHQESENLVTLPSSNNHNGVARVLMAVKFSS</sequence>
<feature type="compositionally biased region" description="Basic and acidic residues" evidence="1">
    <location>
        <begin position="96"/>
        <end position="107"/>
    </location>
</feature>
<keyword evidence="3" id="KW-1185">Reference proteome</keyword>
<dbReference type="Proteomes" id="UP000238274">
    <property type="component" value="Unassembled WGS sequence"/>
</dbReference>
<dbReference type="VEuPathDB" id="FungiDB:PSHT_06553"/>
<dbReference type="EMBL" id="PKSM01000077">
    <property type="protein sequence ID" value="POW16942.1"/>
    <property type="molecule type" value="Genomic_DNA"/>
</dbReference>
<accession>A0A2S4W581</accession>
<dbReference type="AlphaFoldDB" id="A0A2S4W581"/>
<dbReference type="Gene3D" id="3.40.50.150">
    <property type="entry name" value="Vaccinia Virus protein VP39"/>
    <property type="match status" value="1"/>
</dbReference>
<dbReference type="OrthoDB" id="2506646at2759"/>
<proteinExistence type="predicted"/>
<evidence type="ECO:0000313" key="2">
    <source>
        <dbReference type="EMBL" id="POW16942.1"/>
    </source>
</evidence>
<organism evidence="2 3">
    <name type="scientific">Puccinia striiformis</name>
    <dbReference type="NCBI Taxonomy" id="27350"/>
    <lineage>
        <taxon>Eukaryota</taxon>
        <taxon>Fungi</taxon>
        <taxon>Dikarya</taxon>
        <taxon>Basidiomycota</taxon>
        <taxon>Pucciniomycotina</taxon>
        <taxon>Pucciniomycetes</taxon>
        <taxon>Pucciniales</taxon>
        <taxon>Pucciniaceae</taxon>
        <taxon>Puccinia</taxon>
    </lineage>
</organism>
<feature type="region of interest" description="Disordered" evidence="1">
    <location>
        <begin position="273"/>
        <end position="314"/>
    </location>
</feature>
<evidence type="ECO:0000256" key="1">
    <source>
        <dbReference type="SAM" id="MobiDB-lite"/>
    </source>
</evidence>
<dbReference type="VEuPathDB" id="FungiDB:PSTT_02090"/>
<reference evidence="3" key="3">
    <citation type="journal article" date="2018" name="Mol. Plant Microbe Interact.">
        <title>Genome sequence resources for the wheat stripe rust pathogen (Puccinia striiformis f. sp. tritici) and the barley stripe rust pathogen (Puccinia striiformis f. sp. hordei).</title>
        <authorList>
            <person name="Xia C."/>
            <person name="Wang M."/>
            <person name="Yin C."/>
            <person name="Cornejo O.E."/>
            <person name="Hulbert S.H."/>
            <person name="Chen X."/>
        </authorList>
    </citation>
    <scope>NUCLEOTIDE SEQUENCE [LARGE SCALE GENOMIC DNA]</scope>
    <source>
        <strain evidence="3">93TX-2</strain>
    </source>
</reference>
<feature type="region of interest" description="Disordered" evidence="1">
    <location>
        <begin position="87"/>
        <end position="124"/>
    </location>
</feature>
<feature type="compositionally biased region" description="Acidic residues" evidence="1">
    <location>
        <begin position="295"/>
        <end position="314"/>
    </location>
</feature>
<reference evidence="3" key="2">
    <citation type="journal article" date="2018" name="BMC Genomics">
        <title>Genomic insights into host adaptation between the wheat stripe rust pathogen (Puccinia striiformis f. sp. tritici) and the barley stripe rust pathogen (Puccinia striiformis f. sp. hordei).</title>
        <authorList>
            <person name="Xia C."/>
            <person name="Wang M."/>
            <person name="Yin C."/>
            <person name="Cornejo O.E."/>
            <person name="Hulbert S.H."/>
            <person name="Chen X."/>
        </authorList>
    </citation>
    <scope>NUCLEOTIDE SEQUENCE [LARGE SCALE GENOMIC DNA]</scope>
    <source>
        <strain evidence="3">93TX-2</strain>
    </source>
</reference>